<dbReference type="SMART" id="SM00487">
    <property type="entry name" value="DEXDc"/>
    <property type="match status" value="1"/>
</dbReference>
<keyword evidence="4" id="KW-0067">ATP-binding</keyword>
<dbReference type="PROSITE" id="PS51192">
    <property type="entry name" value="HELICASE_ATP_BIND_1"/>
    <property type="match status" value="1"/>
</dbReference>
<gene>
    <name evidence="6" type="ORF">Gilli_2402</name>
</gene>
<protein>
    <submittedName>
        <fullName evidence="6">DEAD/DEAH box helicase domain protein</fullName>
    </submittedName>
</protein>
<reference evidence="7" key="1">
    <citation type="journal article" date="2012" name="Stand. Genomic Sci.">
        <title>Genome sequence of the Antarctic rhodopsins-containing flavobacterium Gillisia limnaea type strain (R-8282(T)).</title>
        <authorList>
            <person name="Riedel T."/>
            <person name="Held B."/>
            <person name="Nolan M."/>
            <person name="Lucas S."/>
            <person name="Lapidus A."/>
            <person name="Tice H."/>
            <person name="Del Rio T.G."/>
            <person name="Cheng J.F."/>
            <person name="Han C."/>
            <person name="Tapia R."/>
            <person name="Goodwin L.A."/>
            <person name="Pitluck S."/>
            <person name="Liolios K."/>
            <person name="Mavromatis K."/>
            <person name="Pagani I."/>
            <person name="Ivanova N."/>
            <person name="Mikhailova N."/>
            <person name="Pati A."/>
            <person name="Chen A."/>
            <person name="Palaniappan K."/>
            <person name="Land M."/>
            <person name="Rohde M."/>
            <person name="Tindall B.J."/>
            <person name="Detter J.C."/>
            <person name="Goker M."/>
            <person name="Bristow J."/>
            <person name="Eisen J.A."/>
            <person name="Markowitz V."/>
            <person name="Hugenholtz P."/>
            <person name="Kyrpides N.C."/>
            <person name="Klenk H.P."/>
            <person name="Woyke T."/>
        </authorList>
    </citation>
    <scope>NUCLEOTIDE SEQUENCE [LARGE SCALE GENOMIC DNA]</scope>
    <source>
        <strain evidence="7">DSM 15749 / LMG 21470 / R-8282</strain>
    </source>
</reference>
<dbReference type="HOGENOM" id="CLU_109318_0_0_10"/>
<evidence type="ECO:0000256" key="2">
    <source>
        <dbReference type="ARBA" id="ARBA00022801"/>
    </source>
</evidence>
<dbReference type="InterPro" id="IPR050079">
    <property type="entry name" value="DEAD_box_RNA_helicase"/>
</dbReference>
<feature type="domain" description="Helicase ATP-binding" evidence="5">
    <location>
        <begin position="30"/>
        <end position="201"/>
    </location>
</feature>
<keyword evidence="1" id="KW-0547">Nucleotide-binding</keyword>
<dbReference type="GO" id="GO:0003676">
    <property type="term" value="F:nucleic acid binding"/>
    <property type="evidence" value="ECO:0007669"/>
    <property type="project" value="InterPro"/>
</dbReference>
<keyword evidence="3 6" id="KW-0347">Helicase</keyword>
<dbReference type="GO" id="GO:0016787">
    <property type="term" value="F:hydrolase activity"/>
    <property type="evidence" value="ECO:0007669"/>
    <property type="project" value="UniProtKB-KW"/>
</dbReference>
<dbReference type="InterPro" id="IPR014001">
    <property type="entry name" value="Helicase_ATP-bd"/>
</dbReference>
<dbReference type="RefSeq" id="WP_006989336.1">
    <property type="nucleotide sequence ID" value="NZ_JH594606.1"/>
</dbReference>
<dbReference type="PANTHER" id="PTHR47959:SF13">
    <property type="entry name" value="ATP-DEPENDENT RNA HELICASE RHLE"/>
    <property type="match status" value="1"/>
</dbReference>
<dbReference type="Pfam" id="PF00270">
    <property type="entry name" value="DEAD"/>
    <property type="match status" value="1"/>
</dbReference>
<dbReference type="eggNOG" id="COG0513">
    <property type="taxonomic scope" value="Bacteria"/>
</dbReference>
<dbReference type="STRING" id="865937.Gilli_2402"/>
<organism evidence="6 7">
    <name type="scientific">Gillisia limnaea (strain DSM 15749 / LMG 21470 / R-8282)</name>
    <dbReference type="NCBI Taxonomy" id="865937"/>
    <lineage>
        <taxon>Bacteria</taxon>
        <taxon>Pseudomonadati</taxon>
        <taxon>Bacteroidota</taxon>
        <taxon>Flavobacteriia</taxon>
        <taxon>Flavobacteriales</taxon>
        <taxon>Flavobacteriaceae</taxon>
        <taxon>Gillisia</taxon>
    </lineage>
</organism>
<sequence length="204" mass="23263">MSFKKLNIPLKEALERLGYENPLPFQKKVLSKIKSGMNLFGIAPEGSGKTTALIISVIQKLESEAFEDAPRAIIVVKDKEAALELEDTFKIFTRYMDLRVYSAYDQPDLDVQKGDIYEGMDIVIATPNKLFRLFKATGINVSQLKLFIVDDAEFLLKNSAYNDLIRIPPHITKCQYLIFSTEFNSKIERLKDSFMAHSEEVVMK</sequence>
<evidence type="ECO:0000313" key="6">
    <source>
        <dbReference type="EMBL" id="EHQ03028.1"/>
    </source>
</evidence>
<evidence type="ECO:0000256" key="4">
    <source>
        <dbReference type="ARBA" id="ARBA00022840"/>
    </source>
</evidence>
<dbReference type="InterPro" id="IPR011545">
    <property type="entry name" value="DEAD/DEAH_box_helicase_dom"/>
</dbReference>
<dbReference type="GO" id="GO:0005829">
    <property type="term" value="C:cytosol"/>
    <property type="evidence" value="ECO:0007669"/>
    <property type="project" value="TreeGrafter"/>
</dbReference>
<dbReference type="Gene3D" id="3.40.50.300">
    <property type="entry name" value="P-loop containing nucleotide triphosphate hydrolases"/>
    <property type="match status" value="1"/>
</dbReference>
<dbReference type="Proteomes" id="UP000003844">
    <property type="component" value="Unassembled WGS sequence"/>
</dbReference>
<dbReference type="SUPFAM" id="SSF52540">
    <property type="entry name" value="P-loop containing nucleoside triphosphate hydrolases"/>
    <property type="match status" value="1"/>
</dbReference>
<name>H2BWQ0_GILLR</name>
<dbReference type="PANTHER" id="PTHR47959">
    <property type="entry name" value="ATP-DEPENDENT RNA HELICASE RHLE-RELATED"/>
    <property type="match status" value="1"/>
</dbReference>
<proteinExistence type="predicted"/>
<dbReference type="AlphaFoldDB" id="H2BWQ0"/>
<keyword evidence="2" id="KW-0378">Hydrolase</keyword>
<dbReference type="GO" id="GO:0005524">
    <property type="term" value="F:ATP binding"/>
    <property type="evidence" value="ECO:0007669"/>
    <property type="project" value="UniProtKB-KW"/>
</dbReference>
<evidence type="ECO:0000256" key="3">
    <source>
        <dbReference type="ARBA" id="ARBA00022806"/>
    </source>
</evidence>
<evidence type="ECO:0000256" key="1">
    <source>
        <dbReference type="ARBA" id="ARBA00022741"/>
    </source>
</evidence>
<evidence type="ECO:0000259" key="5">
    <source>
        <dbReference type="PROSITE" id="PS51192"/>
    </source>
</evidence>
<evidence type="ECO:0000313" key="7">
    <source>
        <dbReference type="Proteomes" id="UP000003844"/>
    </source>
</evidence>
<dbReference type="InterPro" id="IPR027417">
    <property type="entry name" value="P-loop_NTPase"/>
</dbReference>
<accession>H2BWQ0</accession>
<dbReference type="EMBL" id="JH594606">
    <property type="protein sequence ID" value="EHQ03028.1"/>
    <property type="molecule type" value="Genomic_DNA"/>
</dbReference>
<dbReference type="OrthoDB" id="1118340at2"/>
<dbReference type="GO" id="GO:0003724">
    <property type="term" value="F:RNA helicase activity"/>
    <property type="evidence" value="ECO:0007669"/>
    <property type="project" value="TreeGrafter"/>
</dbReference>
<keyword evidence="7" id="KW-1185">Reference proteome</keyword>